<dbReference type="Gene3D" id="3.90.226.10">
    <property type="entry name" value="2-enoyl-CoA Hydratase, Chain A, domain 1"/>
    <property type="match status" value="1"/>
</dbReference>
<keyword evidence="3" id="KW-0378">Hydrolase</keyword>
<keyword evidence="1" id="KW-0732">Signal</keyword>
<dbReference type="MEROPS" id="S41.009"/>
<accession>G5JB79</accession>
<feature type="signal peptide" evidence="1">
    <location>
        <begin position="1"/>
        <end position="27"/>
    </location>
</feature>
<dbReference type="Pfam" id="PF17820">
    <property type="entry name" value="PDZ_6"/>
    <property type="match status" value="1"/>
</dbReference>
<dbReference type="PATRIC" id="fig|423471.3.peg.4395"/>
<evidence type="ECO:0000256" key="1">
    <source>
        <dbReference type="SAM" id="SignalP"/>
    </source>
</evidence>
<dbReference type="SMART" id="SM00228">
    <property type="entry name" value="PDZ"/>
    <property type="match status" value="1"/>
</dbReference>
<dbReference type="InterPro" id="IPR041489">
    <property type="entry name" value="PDZ_6"/>
</dbReference>
<evidence type="ECO:0000259" key="2">
    <source>
        <dbReference type="PROSITE" id="PS50106"/>
    </source>
</evidence>
<reference evidence="3 4" key="1">
    <citation type="journal article" date="2011" name="Front. Microbiol.">
        <title>Two Strains of Crocosphaera watsonii with Highly Conserved Genomes are Distinguished by Strain-Specific Features.</title>
        <authorList>
            <person name="Bench S.R."/>
            <person name="Ilikchyan I.N."/>
            <person name="Tripp H.J."/>
            <person name="Zehr J.P."/>
        </authorList>
    </citation>
    <scope>NUCLEOTIDE SEQUENCE [LARGE SCALE GENOMIC DNA]</scope>
    <source>
        <strain evidence="3 4">WH 0003</strain>
    </source>
</reference>
<name>G5JB79_CROWT</name>
<feature type="domain" description="PDZ" evidence="2">
    <location>
        <begin position="105"/>
        <end position="174"/>
    </location>
</feature>
<organism evidence="3 4">
    <name type="scientific">Crocosphaera watsonii WH 0003</name>
    <dbReference type="NCBI Taxonomy" id="423471"/>
    <lineage>
        <taxon>Bacteria</taxon>
        <taxon>Bacillati</taxon>
        <taxon>Cyanobacteriota</taxon>
        <taxon>Cyanophyceae</taxon>
        <taxon>Oscillatoriophycideae</taxon>
        <taxon>Chroococcales</taxon>
        <taxon>Aphanothecaceae</taxon>
        <taxon>Crocosphaera</taxon>
    </lineage>
</organism>
<proteinExistence type="predicted"/>
<dbReference type="GO" id="GO:0004175">
    <property type="term" value="F:endopeptidase activity"/>
    <property type="evidence" value="ECO:0007669"/>
    <property type="project" value="TreeGrafter"/>
</dbReference>
<dbReference type="GO" id="GO:0030288">
    <property type="term" value="C:outer membrane-bounded periplasmic space"/>
    <property type="evidence" value="ECO:0007669"/>
    <property type="project" value="TreeGrafter"/>
</dbReference>
<dbReference type="InterPro" id="IPR029045">
    <property type="entry name" value="ClpP/crotonase-like_dom_sf"/>
</dbReference>
<dbReference type="GO" id="GO:0008236">
    <property type="term" value="F:serine-type peptidase activity"/>
    <property type="evidence" value="ECO:0007669"/>
    <property type="project" value="InterPro"/>
</dbReference>
<dbReference type="PANTHER" id="PTHR32060:SF30">
    <property type="entry name" value="CARBOXY-TERMINAL PROCESSING PROTEASE CTPA"/>
    <property type="match status" value="1"/>
</dbReference>
<keyword evidence="3" id="KW-0645">Protease</keyword>
<dbReference type="SUPFAM" id="SSF52096">
    <property type="entry name" value="ClpP/crotonase"/>
    <property type="match status" value="1"/>
</dbReference>
<sequence length="283" mass="31743">MCRHHSLFLGGTLAAIFLHTLALPVNSAPEPEVLENNPKAIVDEIWQIVNNEFVNPDFNRVNWQEKRRELLSQDYDSPKQAYKAIREALEDLSDPYTRFLPPNEFSVLTSQTVGEVSGIGVRLAIDKRTSEIYIVEAVKNSPAINAGLKRGDRLIRINGKPTALMSIEQAKEALAGELGTEVSLQLSRRNKGVFQVTLERAQIEIPAVTYNLQEDGSHRIGYIKLDEFSSHATEQMKLAIEDLGQQEVSGYVLDLRGNPGGLLFASVDIARLWLKKRRNCQYS</sequence>
<dbReference type="GO" id="GO:0007165">
    <property type="term" value="P:signal transduction"/>
    <property type="evidence" value="ECO:0007669"/>
    <property type="project" value="TreeGrafter"/>
</dbReference>
<dbReference type="EMBL" id="AESD01000704">
    <property type="protein sequence ID" value="EHJ10582.1"/>
    <property type="molecule type" value="Genomic_DNA"/>
</dbReference>
<gene>
    <name evidence="3" type="ORF">CWATWH0003_4693</name>
</gene>
<dbReference type="InterPro" id="IPR036034">
    <property type="entry name" value="PDZ_sf"/>
</dbReference>
<dbReference type="PROSITE" id="PS50106">
    <property type="entry name" value="PDZ"/>
    <property type="match status" value="1"/>
</dbReference>
<comment type="caution">
    <text evidence="3">The sequence shown here is derived from an EMBL/GenBank/DDBJ whole genome shotgun (WGS) entry which is preliminary data.</text>
</comment>
<dbReference type="PANTHER" id="PTHR32060">
    <property type="entry name" value="TAIL-SPECIFIC PROTEASE"/>
    <property type="match status" value="1"/>
</dbReference>
<dbReference type="GO" id="GO:0006508">
    <property type="term" value="P:proteolysis"/>
    <property type="evidence" value="ECO:0007669"/>
    <property type="project" value="UniProtKB-KW"/>
</dbReference>
<dbReference type="Proteomes" id="UP000003477">
    <property type="component" value="Unassembled WGS sequence"/>
</dbReference>
<evidence type="ECO:0000313" key="3">
    <source>
        <dbReference type="EMBL" id="EHJ10582.1"/>
    </source>
</evidence>
<protein>
    <submittedName>
        <fullName evidence="3">Carboxyl-terminal protease</fullName>
    </submittedName>
</protein>
<dbReference type="SUPFAM" id="SSF50156">
    <property type="entry name" value="PDZ domain-like"/>
    <property type="match status" value="1"/>
</dbReference>
<dbReference type="Gene3D" id="2.30.42.10">
    <property type="match status" value="1"/>
</dbReference>
<dbReference type="Gene3D" id="3.30.750.44">
    <property type="match status" value="1"/>
</dbReference>
<feature type="chain" id="PRO_5003479176" evidence="1">
    <location>
        <begin position="28"/>
        <end position="283"/>
    </location>
</feature>
<dbReference type="InterPro" id="IPR001478">
    <property type="entry name" value="PDZ"/>
</dbReference>
<evidence type="ECO:0000313" key="4">
    <source>
        <dbReference type="Proteomes" id="UP000003477"/>
    </source>
</evidence>
<dbReference type="CDD" id="cd06782">
    <property type="entry name" value="cpPDZ_CPP-like"/>
    <property type="match status" value="1"/>
</dbReference>
<dbReference type="AlphaFoldDB" id="G5JB79"/>
<dbReference type="InterPro" id="IPR005151">
    <property type="entry name" value="Tail-specific_protease"/>
</dbReference>
<dbReference type="Pfam" id="PF03572">
    <property type="entry name" value="Peptidase_S41"/>
    <property type="match status" value="1"/>
</dbReference>